<feature type="transmembrane region" description="Helical" evidence="5">
    <location>
        <begin position="59"/>
        <end position="81"/>
    </location>
</feature>
<dbReference type="FunFam" id="1.20.1740.10:FF:000010">
    <property type="entry name" value="probable cationic amino acid transporter"/>
    <property type="match status" value="1"/>
</dbReference>
<dbReference type="AlphaFoldDB" id="A0A833VK48"/>
<dbReference type="PIRSF" id="PIRSF006060">
    <property type="entry name" value="AA_transporter"/>
    <property type="match status" value="1"/>
</dbReference>
<name>A0A833VK48_9HYME</name>
<evidence type="ECO:0000259" key="6">
    <source>
        <dbReference type="Pfam" id="PF13906"/>
    </source>
</evidence>
<feature type="transmembrane region" description="Helical" evidence="5">
    <location>
        <begin position="183"/>
        <end position="205"/>
    </location>
</feature>
<comment type="subcellular location">
    <subcellularLocation>
        <location evidence="1">Membrane</location>
        <topology evidence="1">Multi-pass membrane protein</topology>
    </subcellularLocation>
</comment>
<gene>
    <name evidence="7" type="ORF">E2986_08301</name>
</gene>
<dbReference type="InterPro" id="IPR029485">
    <property type="entry name" value="CAT_C"/>
</dbReference>
<feature type="transmembrane region" description="Helical" evidence="5">
    <location>
        <begin position="522"/>
        <end position="541"/>
    </location>
</feature>
<feature type="transmembrane region" description="Helical" evidence="5">
    <location>
        <begin position="319"/>
        <end position="347"/>
    </location>
</feature>
<proteinExistence type="predicted"/>
<evidence type="ECO:0000313" key="8">
    <source>
        <dbReference type="Proteomes" id="UP000655588"/>
    </source>
</evidence>
<dbReference type="Pfam" id="PF13906">
    <property type="entry name" value="AA_permease_C"/>
    <property type="match status" value="1"/>
</dbReference>
<dbReference type="EMBL" id="WNWW01000873">
    <property type="protein sequence ID" value="KAF3421331.1"/>
    <property type="molecule type" value="Genomic_DNA"/>
</dbReference>
<feature type="transmembrane region" description="Helical" evidence="5">
    <location>
        <begin position="462"/>
        <end position="479"/>
    </location>
</feature>
<dbReference type="PANTHER" id="PTHR43243">
    <property type="entry name" value="INNER MEMBRANE TRANSPORTER YGJI-RELATED"/>
    <property type="match status" value="1"/>
</dbReference>
<comment type="caution">
    <text evidence="7">The sequence shown here is derived from an EMBL/GenBank/DDBJ whole genome shotgun (WGS) entry which is preliminary data.</text>
</comment>
<organism evidence="7 8">
    <name type="scientific">Frieseomelitta varia</name>
    <dbReference type="NCBI Taxonomy" id="561572"/>
    <lineage>
        <taxon>Eukaryota</taxon>
        <taxon>Metazoa</taxon>
        <taxon>Ecdysozoa</taxon>
        <taxon>Arthropoda</taxon>
        <taxon>Hexapoda</taxon>
        <taxon>Insecta</taxon>
        <taxon>Pterygota</taxon>
        <taxon>Neoptera</taxon>
        <taxon>Endopterygota</taxon>
        <taxon>Hymenoptera</taxon>
        <taxon>Apocrita</taxon>
        <taxon>Aculeata</taxon>
        <taxon>Apoidea</taxon>
        <taxon>Anthophila</taxon>
        <taxon>Apidae</taxon>
        <taxon>Frieseomelitta</taxon>
    </lineage>
</organism>
<evidence type="ECO:0000256" key="4">
    <source>
        <dbReference type="ARBA" id="ARBA00023136"/>
    </source>
</evidence>
<dbReference type="GO" id="GO:0005886">
    <property type="term" value="C:plasma membrane"/>
    <property type="evidence" value="ECO:0007669"/>
    <property type="project" value="TreeGrafter"/>
</dbReference>
<feature type="transmembrane region" description="Helical" evidence="5">
    <location>
        <begin position="93"/>
        <end position="114"/>
    </location>
</feature>
<feature type="domain" description="Cationic amino acid transporter C-terminal" evidence="6">
    <location>
        <begin position="520"/>
        <end position="570"/>
    </location>
</feature>
<feature type="transmembrane region" description="Helical" evidence="5">
    <location>
        <begin position="368"/>
        <end position="389"/>
    </location>
</feature>
<feature type="transmembrane region" description="Helical" evidence="5">
    <location>
        <begin position="547"/>
        <end position="568"/>
    </location>
</feature>
<dbReference type="Pfam" id="PF13520">
    <property type="entry name" value="AA_permease_2"/>
    <property type="match status" value="1"/>
</dbReference>
<feature type="transmembrane region" description="Helical" evidence="5">
    <location>
        <begin position="30"/>
        <end position="53"/>
    </location>
</feature>
<feature type="transmembrane region" description="Helical" evidence="5">
    <location>
        <begin position="272"/>
        <end position="299"/>
    </location>
</feature>
<keyword evidence="4 5" id="KW-0472">Membrane</keyword>
<accession>A0A833VK48</accession>
<feature type="transmembrane region" description="Helical" evidence="5">
    <location>
        <begin position="395"/>
        <end position="414"/>
    </location>
</feature>
<dbReference type="GO" id="GO:0061459">
    <property type="term" value="F:L-arginine transmembrane transporter activity"/>
    <property type="evidence" value="ECO:0007669"/>
    <property type="project" value="TreeGrafter"/>
</dbReference>
<dbReference type="Gene3D" id="1.20.1740.10">
    <property type="entry name" value="Amino acid/polyamine transporter I"/>
    <property type="match status" value="2"/>
</dbReference>
<dbReference type="GO" id="GO:0097638">
    <property type="term" value="P:L-arginine import across plasma membrane"/>
    <property type="evidence" value="ECO:0007669"/>
    <property type="project" value="TreeGrafter"/>
</dbReference>
<dbReference type="GO" id="GO:0000064">
    <property type="term" value="F:L-ornithine transmembrane transporter activity"/>
    <property type="evidence" value="ECO:0007669"/>
    <property type="project" value="TreeGrafter"/>
</dbReference>
<dbReference type="GO" id="GO:0015189">
    <property type="term" value="F:L-lysine transmembrane transporter activity"/>
    <property type="evidence" value="ECO:0007669"/>
    <property type="project" value="TreeGrafter"/>
</dbReference>
<evidence type="ECO:0000256" key="3">
    <source>
        <dbReference type="ARBA" id="ARBA00022989"/>
    </source>
</evidence>
<evidence type="ECO:0000256" key="2">
    <source>
        <dbReference type="ARBA" id="ARBA00022692"/>
    </source>
</evidence>
<dbReference type="InterPro" id="IPR002293">
    <property type="entry name" value="AA/rel_permease1"/>
</dbReference>
<evidence type="ECO:0000256" key="5">
    <source>
        <dbReference type="SAM" id="Phobius"/>
    </source>
</evidence>
<feature type="transmembrane region" description="Helical" evidence="5">
    <location>
        <begin position="158"/>
        <end position="176"/>
    </location>
</feature>
<feature type="transmembrane region" description="Helical" evidence="5">
    <location>
        <begin position="491"/>
        <end position="510"/>
    </location>
</feature>
<protein>
    <recommendedName>
        <fullName evidence="6">Cationic amino acid transporter C-terminal domain-containing protein</fullName>
    </recommendedName>
</protein>
<keyword evidence="8" id="KW-1185">Reference proteome</keyword>
<evidence type="ECO:0000313" key="7">
    <source>
        <dbReference type="EMBL" id="KAF3421331.1"/>
    </source>
</evidence>
<feature type="transmembrane region" description="Helical" evidence="5">
    <location>
        <begin position="231"/>
        <end position="251"/>
    </location>
</feature>
<sequence>MASQLWKVLSRRRTEDDVTDKHELARVLGLFDLTALGVGSTLGLGVYVLAGSIAKETAGPAVCISFLIAAIASAFAGMCYAEFASRVPKAGSAYVYSYVTVGEFIAFIIGWNLILEYIIGTASVARGLSGYLDALVGDVMRKTLQAAMPINIEYLSEYPDFFAFGVVVLLTILLSVGVKESSILNNIFTVINLATIVIIIVAGSIKADPANWRIPVEDIHNATKNPGSGGFMPFGISGVMIGAAKCFYGFVGFDAVATTGEEAKNPQRNIPIAIVISLIIIFTAYFSISTVLTMMWPYYDQNADTPFPYVFDQIGWPTVKWIVNIGAAFALCTSVLGAMFPLPRILYAMGSDGVIFKQLAIVHPKTMTPILGTMVAGLLTGVMTLIFNLQQLIDMMSIGTLLAYTIVAVSVLILRYQANKENTSNVHSASAMNEYKVTPVNILKQIINLQNQKEITEMSNKVATCSIVIFVTAIFINYTDTTALGSNVIELVILIVLVNILLLIMVIIARQPTQDIDLAFKVPLVPLLPCCSIFINFYLMLQLDGFTWMRFAVWMLIGFSIYFFYGISHSEQGNRDKREAEIIKRKYADQRKTLAITHVTILKYILILDSLFNKYKTLEIGYHSDCTDYFLHSKTLKLFR</sequence>
<evidence type="ECO:0000256" key="1">
    <source>
        <dbReference type="ARBA" id="ARBA00004141"/>
    </source>
</evidence>
<keyword evidence="2 5" id="KW-0812">Transmembrane</keyword>
<dbReference type="PANTHER" id="PTHR43243:SF95">
    <property type="entry name" value="LD37241P"/>
    <property type="match status" value="1"/>
</dbReference>
<dbReference type="Proteomes" id="UP000655588">
    <property type="component" value="Unassembled WGS sequence"/>
</dbReference>
<reference evidence="7" key="1">
    <citation type="submission" date="2019-11" db="EMBL/GenBank/DDBJ databases">
        <title>The nuclear and mitochondrial genomes of Frieseomelitta varia - a highly eusocial stingless bee (Meliponini) with a permanently sterile worker caste.</title>
        <authorList>
            <person name="Freitas F.C.P."/>
            <person name="Lourenco A.P."/>
            <person name="Nunes F.M.F."/>
            <person name="Paschoal A.R."/>
            <person name="Abreu F.C.P."/>
            <person name="Barbin F.O."/>
            <person name="Bataglia L."/>
            <person name="Cardoso-Junior C.A.M."/>
            <person name="Cervoni M.S."/>
            <person name="Silva S.R."/>
            <person name="Dalarmi F."/>
            <person name="Del Lama M.A."/>
            <person name="Depintor T.S."/>
            <person name="Ferreira K.M."/>
            <person name="Goria P.S."/>
            <person name="Jaskot M.C."/>
            <person name="Lago D.C."/>
            <person name="Luna-Lucena D."/>
            <person name="Moda L.M."/>
            <person name="Nascimento L."/>
            <person name="Pedrino M."/>
            <person name="Rabico F.O."/>
            <person name="Sanches F.C."/>
            <person name="Santos D.E."/>
            <person name="Santos C.G."/>
            <person name="Vieira J."/>
            <person name="Lopes T.F."/>
            <person name="Barchuk A.R."/>
            <person name="Hartfelder K."/>
            <person name="Simoes Z.L.P."/>
            <person name="Bitondi M.M.G."/>
            <person name="Pinheiro D.G."/>
        </authorList>
    </citation>
    <scope>NUCLEOTIDE SEQUENCE</scope>
    <source>
        <strain evidence="7">USP_RPSP 00005682</strain>
        <tissue evidence="7">Whole individual</tissue>
    </source>
</reference>
<keyword evidence="3 5" id="KW-1133">Transmembrane helix</keyword>